<organism evidence="2 3">
    <name type="scientific">Phycisphaera mikurensis (strain NBRC 102666 / KCTC 22515 / FYK2301M01)</name>
    <dbReference type="NCBI Taxonomy" id="1142394"/>
    <lineage>
        <taxon>Bacteria</taxon>
        <taxon>Pseudomonadati</taxon>
        <taxon>Planctomycetota</taxon>
        <taxon>Phycisphaerae</taxon>
        <taxon>Phycisphaerales</taxon>
        <taxon>Phycisphaeraceae</taxon>
        <taxon>Phycisphaera</taxon>
    </lineage>
</organism>
<dbReference type="HOGENOM" id="CLU_1053146_0_0_0"/>
<sequence>MSSRTRVVLLTLFSGAWAASPAGATPDSGYGVRVEAGGYESLDFGFTALPAVDGGEFTAFAEADREIFGLRGEATAFYEEGLGFLPRLTASAETVAAPGDRLASAATGIQGFRFDGQGPTELVIDYQLSGDVTQGSNAESFIGADVFVYLGYDVAFTSLLNLRTEEVPAEDRLAESVRTLTASGSISDQLRFLILPGEDFYVAAELVASAERGGVADARSTLTLSFEDTTDLIAALPLSIPEPASGAALLLAGAGLLRRRQAER</sequence>
<name>I0IAU4_PHYMF</name>
<dbReference type="Proteomes" id="UP000007881">
    <property type="component" value="Chromosome"/>
</dbReference>
<protein>
    <recommendedName>
        <fullName evidence="4">PEP-CTERM protein-sorting domain-containing protein</fullName>
    </recommendedName>
</protein>
<dbReference type="AlphaFoldDB" id="I0IAU4"/>
<dbReference type="STRING" id="1142394.PSMK_02230"/>
<keyword evidence="1" id="KW-0732">Signal</keyword>
<dbReference type="RefSeq" id="WP_014435602.1">
    <property type="nucleotide sequence ID" value="NC_017080.1"/>
</dbReference>
<feature type="signal peptide" evidence="1">
    <location>
        <begin position="1"/>
        <end position="18"/>
    </location>
</feature>
<evidence type="ECO:0000313" key="2">
    <source>
        <dbReference type="EMBL" id="BAM02382.1"/>
    </source>
</evidence>
<dbReference type="KEGG" id="phm:PSMK_02230"/>
<evidence type="ECO:0000256" key="1">
    <source>
        <dbReference type="SAM" id="SignalP"/>
    </source>
</evidence>
<keyword evidence="3" id="KW-1185">Reference proteome</keyword>
<reference evidence="2 3" key="1">
    <citation type="submission" date="2012-02" db="EMBL/GenBank/DDBJ databases">
        <title>Complete genome sequence of Phycisphaera mikurensis NBRC 102666.</title>
        <authorList>
            <person name="Ankai A."/>
            <person name="Hosoyama A."/>
            <person name="Terui Y."/>
            <person name="Sekine M."/>
            <person name="Fukai R."/>
            <person name="Kato Y."/>
            <person name="Nakamura S."/>
            <person name="Yamada-Narita S."/>
            <person name="Kawakoshi A."/>
            <person name="Fukunaga Y."/>
            <person name="Yamazaki S."/>
            <person name="Fujita N."/>
        </authorList>
    </citation>
    <scope>NUCLEOTIDE SEQUENCE [LARGE SCALE GENOMIC DNA]</scope>
    <source>
        <strain evidence="3">NBRC 102666 / KCTC 22515 / FYK2301M01</strain>
    </source>
</reference>
<dbReference type="InterPro" id="IPR013424">
    <property type="entry name" value="Ice-binding_C"/>
</dbReference>
<feature type="chain" id="PRO_5003629559" description="PEP-CTERM protein-sorting domain-containing protein" evidence="1">
    <location>
        <begin position="19"/>
        <end position="264"/>
    </location>
</feature>
<accession>I0IAU4</accession>
<dbReference type="EMBL" id="AP012338">
    <property type="protein sequence ID" value="BAM02382.1"/>
    <property type="molecule type" value="Genomic_DNA"/>
</dbReference>
<proteinExistence type="predicted"/>
<dbReference type="NCBIfam" id="TIGR02595">
    <property type="entry name" value="PEP_CTERM"/>
    <property type="match status" value="1"/>
</dbReference>
<gene>
    <name evidence="2" type="ordered locus">PSMK_02230</name>
</gene>
<evidence type="ECO:0008006" key="4">
    <source>
        <dbReference type="Google" id="ProtNLM"/>
    </source>
</evidence>
<evidence type="ECO:0000313" key="3">
    <source>
        <dbReference type="Proteomes" id="UP000007881"/>
    </source>
</evidence>